<name>A0A2V1DIA0_9PLEO</name>
<feature type="compositionally biased region" description="Acidic residues" evidence="1">
    <location>
        <begin position="377"/>
        <end position="387"/>
    </location>
</feature>
<dbReference type="OrthoDB" id="5377952at2759"/>
<feature type="compositionally biased region" description="Polar residues" evidence="1">
    <location>
        <begin position="299"/>
        <end position="314"/>
    </location>
</feature>
<gene>
    <name evidence="2" type="ORF">DM02DRAFT_596805</name>
</gene>
<proteinExistence type="predicted"/>
<protein>
    <recommendedName>
        <fullName evidence="4">AT hook domain-containing protein</fullName>
    </recommendedName>
</protein>
<evidence type="ECO:0008006" key="4">
    <source>
        <dbReference type="Google" id="ProtNLM"/>
    </source>
</evidence>
<feature type="region of interest" description="Disordered" evidence="1">
    <location>
        <begin position="1"/>
        <end position="21"/>
    </location>
</feature>
<feature type="compositionally biased region" description="Basic and acidic residues" evidence="1">
    <location>
        <begin position="265"/>
        <end position="275"/>
    </location>
</feature>
<evidence type="ECO:0000313" key="3">
    <source>
        <dbReference type="Proteomes" id="UP000244855"/>
    </source>
</evidence>
<keyword evidence="3" id="KW-1185">Reference proteome</keyword>
<evidence type="ECO:0000256" key="1">
    <source>
        <dbReference type="SAM" id="MobiDB-lite"/>
    </source>
</evidence>
<feature type="compositionally biased region" description="Basic and acidic residues" evidence="1">
    <location>
        <begin position="423"/>
        <end position="433"/>
    </location>
</feature>
<sequence length="719" mass="78086">MAPVDRHERRQQRVRGAGATGVQANFGFNLAAFAPKAKQASAPPQSSRRTRTPTPSRRTPGSSKISAKSAKRFRSVSVHRSGSVRRSTTPKIRTVTPQTGKRKRGSKHALPAADDGEVDDLSPEHEKRFPSVENGRKVAASVTPIREEADDVPDELSILEEETGSARKIADNGSVISTGTPAPVSGAASRTPKSVPEKTPIADRVGNMSISLRQSIVRRSKSTELQVTPKTLPNGRPRVSSASHFDESFNTPGANPDEEDSEDELTPRPNREETPRSVVSITPAGPAPEEEGEIDELSSPAQPIQTPKAQNSAKQKPVESPAEEQEDAAPVRRRGRPKRVITDEEEDEVQATPAKTSQPLRKKRTSNLSIEERAYPDDEDNIPDEISPEANRVKQLPPPRNLPNKMMKKPDPNPPTIDISSAEESHTYDPDEHASEEEETQEPTRPTSNPKPPPSKRQKTQPNTTTTSGPKYTVSVMRLKPPSSSTTSTTKPRNVLPPISARGISVADTTHTLITQTTTAYISRLASKLSSLPPPSSSTPPTTLATTKKHLRTRINHTLAFTESLREKLLDLQDANDVLTSVSKSRRVLHAGNRALRRTFLEVQREREDVALLTDRAQDAFEGTKGKIERKKVLSEYLEGIEGAVRRGREEARRRGRDAEGADGEADVGAWVVRVGREVAGGGGGGEGGKGGGGGGLLERLKGFNEGLERAAMWLEGRA</sequence>
<dbReference type="STRING" id="97972.A0A2V1DIA0"/>
<feature type="compositionally biased region" description="Polar residues" evidence="1">
    <location>
        <begin position="89"/>
        <end position="99"/>
    </location>
</feature>
<feature type="compositionally biased region" description="Polar residues" evidence="1">
    <location>
        <begin position="460"/>
        <end position="470"/>
    </location>
</feature>
<feature type="compositionally biased region" description="Polar residues" evidence="1">
    <location>
        <begin position="240"/>
        <end position="253"/>
    </location>
</feature>
<dbReference type="AlphaFoldDB" id="A0A2V1DIA0"/>
<dbReference type="Proteomes" id="UP000244855">
    <property type="component" value="Unassembled WGS sequence"/>
</dbReference>
<feature type="compositionally biased region" description="Low complexity" evidence="1">
    <location>
        <begin position="75"/>
        <end position="87"/>
    </location>
</feature>
<reference evidence="2 3" key="1">
    <citation type="journal article" date="2018" name="Sci. Rep.">
        <title>Comparative genomics provides insights into the lifestyle and reveals functional heterogeneity of dark septate endophytic fungi.</title>
        <authorList>
            <person name="Knapp D.G."/>
            <person name="Nemeth J.B."/>
            <person name="Barry K."/>
            <person name="Hainaut M."/>
            <person name="Henrissat B."/>
            <person name="Johnson J."/>
            <person name="Kuo A."/>
            <person name="Lim J.H.P."/>
            <person name="Lipzen A."/>
            <person name="Nolan M."/>
            <person name="Ohm R.A."/>
            <person name="Tamas L."/>
            <person name="Grigoriev I.V."/>
            <person name="Spatafora J.W."/>
            <person name="Nagy L.G."/>
            <person name="Kovacs G.M."/>
        </authorList>
    </citation>
    <scope>NUCLEOTIDE SEQUENCE [LARGE SCALE GENOMIC DNA]</scope>
    <source>
        <strain evidence="2 3">DSE2036</strain>
    </source>
</reference>
<accession>A0A2V1DIA0</accession>
<feature type="compositionally biased region" description="Acidic residues" evidence="1">
    <location>
        <begin position="148"/>
        <end position="163"/>
    </location>
</feature>
<organism evidence="2 3">
    <name type="scientific">Periconia macrospinosa</name>
    <dbReference type="NCBI Taxonomy" id="97972"/>
    <lineage>
        <taxon>Eukaryota</taxon>
        <taxon>Fungi</taxon>
        <taxon>Dikarya</taxon>
        <taxon>Ascomycota</taxon>
        <taxon>Pezizomycotina</taxon>
        <taxon>Dothideomycetes</taxon>
        <taxon>Pleosporomycetidae</taxon>
        <taxon>Pleosporales</taxon>
        <taxon>Massarineae</taxon>
        <taxon>Periconiaceae</taxon>
        <taxon>Periconia</taxon>
    </lineage>
</organism>
<feature type="region of interest" description="Disordered" evidence="1">
    <location>
        <begin position="35"/>
        <end position="497"/>
    </location>
</feature>
<dbReference type="EMBL" id="KZ805425">
    <property type="protein sequence ID" value="PVH97907.1"/>
    <property type="molecule type" value="Genomic_DNA"/>
</dbReference>
<evidence type="ECO:0000313" key="2">
    <source>
        <dbReference type="EMBL" id="PVH97907.1"/>
    </source>
</evidence>
<feature type="compositionally biased region" description="Low complexity" evidence="1">
    <location>
        <begin position="35"/>
        <end position="63"/>
    </location>
</feature>
<feature type="compositionally biased region" description="Basic and acidic residues" evidence="1">
    <location>
        <begin position="122"/>
        <end position="136"/>
    </location>
</feature>